<dbReference type="GO" id="GO:0042742">
    <property type="term" value="P:defense response to bacterium"/>
    <property type="evidence" value="ECO:0007669"/>
    <property type="project" value="UniProtKB-ARBA"/>
</dbReference>
<dbReference type="InterPro" id="IPR036388">
    <property type="entry name" value="WH-like_DNA-bd_sf"/>
</dbReference>
<dbReference type="PANTHER" id="PTHR23155">
    <property type="entry name" value="DISEASE RESISTANCE PROTEIN RP"/>
    <property type="match status" value="1"/>
</dbReference>
<evidence type="ECO:0000256" key="3">
    <source>
        <dbReference type="SAM" id="MobiDB-lite"/>
    </source>
</evidence>
<dbReference type="Gene3D" id="1.10.10.10">
    <property type="entry name" value="Winged helix-like DNA-binding domain superfamily/Winged helix DNA-binding domain"/>
    <property type="match status" value="1"/>
</dbReference>
<evidence type="ECO:0000313" key="6">
    <source>
        <dbReference type="EMBL" id="GJN24684.1"/>
    </source>
</evidence>
<dbReference type="GO" id="GO:0002758">
    <property type="term" value="P:innate immune response-activating signaling pathway"/>
    <property type="evidence" value="ECO:0007669"/>
    <property type="project" value="UniProtKB-ARBA"/>
</dbReference>
<dbReference type="InterPro" id="IPR058922">
    <property type="entry name" value="WHD_DRP"/>
</dbReference>
<dbReference type="InterPro" id="IPR044974">
    <property type="entry name" value="Disease_R_plants"/>
</dbReference>
<dbReference type="SUPFAM" id="SSF52058">
    <property type="entry name" value="L domain-like"/>
    <property type="match status" value="1"/>
</dbReference>
<name>A0AAV5EN10_ELECO</name>
<protein>
    <submittedName>
        <fullName evidence="6">Uncharacterized protein</fullName>
    </submittedName>
</protein>
<dbReference type="Pfam" id="PF23598">
    <property type="entry name" value="LRR_14"/>
    <property type="match status" value="1"/>
</dbReference>
<feature type="region of interest" description="Disordered" evidence="3">
    <location>
        <begin position="536"/>
        <end position="560"/>
    </location>
</feature>
<feature type="domain" description="Disease resistance protein winged helix" evidence="4">
    <location>
        <begin position="34"/>
        <end position="103"/>
    </location>
</feature>
<feature type="compositionally biased region" description="Basic and acidic residues" evidence="3">
    <location>
        <begin position="603"/>
        <end position="623"/>
    </location>
</feature>
<dbReference type="InterPro" id="IPR032675">
    <property type="entry name" value="LRR_dom_sf"/>
</dbReference>
<proteinExistence type="predicted"/>
<sequence>MESNPTLEGMRQIVTLSFNHLPHELKGCMMYFSIFPEDYVIETDRLFSRWIAEGLVSERRGLTLREVAESYLDELLCRNMIEQDHTDPRRVNLYCRVHDLLLEVMVSLSLEANFVSLQGGPYNGLSYARIRRLSIHGIVNSGDSATMRRAEEVINVKHVRSVTIFHPQEHMILDQLGKFTLLRVLDLQGCEGVTNKHVKYACQMHLLKFLSLRDTNVSMLPPQIGDLEHLQLLDLYGTLLDDLPKDVTKLARLEVLEIRNKKDYLTKWKLPQGISKMKALRRLRASLLGNDTQVAQEVGELEQLEDIEIHIGPETKCAKVLEEIAMSLSRRYALRQLTIFDLQREYKALNFLHLLPTPPRLLRNLVTHGQMDDLPSWIGSLTYLVDCAMFGASVDSDQLFRTLCGLPNLKNLNVSWKCHNGNEIVARTSYKFPMLSYLWIAVHVPKVIRFELGSMERLEYFVLKLFRSDQTVVTIDGIEHLTTLKQVTVISGKDYPALLSVLEQLMFANNRRSESSQFKLGLDDPQPSNLALQAEKQEPIKRKKNKKKVVVDEDDDDEDDLSGDLALLMRKMKTFNNKFISKSKGKCFNYGLKNHFVQDCPKPKKEAFKAQESSDKEEEDPKAKHQKKRYFNKDKGKGKEEKKKFSRKALVGKRISDNSSEASSSSSEDEEVAVLAMIRTTLARALPPPPTCLMATIQLRESEDKNRDDNDDEELSCTKLWSMLEVVRGGKKRE</sequence>
<dbReference type="GO" id="GO:0009626">
    <property type="term" value="P:plant-type hypersensitive response"/>
    <property type="evidence" value="ECO:0007669"/>
    <property type="project" value="UniProtKB-ARBA"/>
</dbReference>
<keyword evidence="7" id="KW-1185">Reference proteome</keyword>
<keyword evidence="1" id="KW-0677">Repeat</keyword>
<evidence type="ECO:0000256" key="1">
    <source>
        <dbReference type="ARBA" id="ARBA00022737"/>
    </source>
</evidence>
<feature type="region of interest" description="Disordered" evidence="3">
    <location>
        <begin position="603"/>
        <end position="670"/>
    </location>
</feature>
<dbReference type="PANTHER" id="PTHR23155:SF1005">
    <property type="entry name" value="OS07G0197300 PROTEIN"/>
    <property type="match status" value="1"/>
</dbReference>
<dbReference type="EMBL" id="BQKI01000077">
    <property type="protein sequence ID" value="GJN24684.1"/>
    <property type="molecule type" value="Genomic_DNA"/>
</dbReference>
<reference evidence="6" key="2">
    <citation type="submission" date="2021-12" db="EMBL/GenBank/DDBJ databases">
        <title>Resequencing data analysis of finger millet.</title>
        <authorList>
            <person name="Hatakeyama M."/>
            <person name="Aluri S."/>
            <person name="Balachadran M.T."/>
            <person name="Sivarajan S.R."/>
            <person name="Poveda L."/>
            <person name="Shimizu-Inatsugi R."/>
            <person name="Schlapbach R."/>
            <person name="Sreeman S.M."/>
            <person name="Shimizu K.K."/>
        </authorList>
    </citation>
    <scope>NUCLEOTIDE SEQUENCE</scope>
</reference>
<dbReference type="AlphaFoldDB" id="A0AAV5EN10"/>
<organism evidence="6 7">
    <name type="scientific">Eleusine coracana subsp. coracana</name>
    <dbReference type="NCBI Taxonomy" id="191504"/>
    <lineage>
        <taxon>Eukaryota</taxon>
        <taxon>Viridiplantae</taxon>
        <taxon>Streptophyta</taxon>
        <taxon>Embryophyta</taxon>
        <taxon>Tracheophyta</taxon>
        <taxon>Spermatophyta</taxon>
        <taxon>Magnoliopsida</taxon>
        <taxon>Liliopsida</taxon>
        <taxon>Poales</taxon>
        <taxon>Poaceae</taxon>
        <taxon>PACMAD clade</taxon>
        <taxon>Chloridoideae</taxon>
        <taxon>Cynodonteae</taxon>
        <taxon>Eleusininae</taxon>
        <taxon>Eleusine</taxon>
    </lineage>
</organism>
<keyword evidence="2" id="KW-0611">Plant defense</keyword>
<dbReference type="Gene3D" id="3.80.10.10">
    <property type="entry name" value="Ribonuclease Inhibitor"/>
    <property type="match status" value="1"/>
</dbReference>
<accession>A0AAV5EN10</accession>
<evidence type="ECO:0000313" key="7">
    <source>
        <dbReference type="Proteomes" id="UP001054889"/>
    </source>
</evidence>
<evidence type="ECO:0000259" key="5">
    <source>
        <dbReference type="Pfam" id="PF23598"/>
    </source>
</evidence>
<dbReference type="InterPro" id="IPR055414">
    <property type="entry name" value="LRR_R13L4/SHOC2-like"/>
</dbReference>
<gene>
    <name evidence="6" type="primary">gb12439</name>
    <name evidence="6" type="ORF">PR202_gb12439</name>
</gene>
<dbReference type="Pfam" id="PF23559">
    <property type="entry name" value="WHD_DRP"/>
    <property type="match status" value="1"/>
</dbReference>
<dbReference type="FunFam" id="1.10.10.10:FF:000322">
    <property type="entry name" value="Probable disease resistance protein At1g63360"/>
    <property type="match status" value="1"/>
</dbReference>
<dbReference type="Proteomes" id="UP001054889">
    <property type="component" value="Unassembled WGS sequence"/>
</dbReference>
<reference evidence="6" key="1">
    <citation type="journal article" date="2018" name="DNA Res.">
        <title>Multiple hybrid de novo genome assembly of finger millet, an orphan allotetraploid crop.</title>
        <authorList>
            <person name="Hatakeyama M."/>
            <person name="Aluri S."/>
            <person name="Balachadran M.T."/>
            <person name="Sivarajan S.R."/>
            <person name="Patrignani A."/>
            <person name="Gruter S."/>
            <person name="Poveda L."/>
            <person name="Shimizu-Inatsugi R."/>
            <person name="Baeten J."/>
            <person name="Francoijs K.J."/>
            <person name="Nataraja K.N."/>
            <person name="Reddy Y.A.N."/>
            <person name="Phadnis S."/>
            <person name="Ravikumar R.L."/>
            <person name="Schlapbach R."/>
            <person name="Sreeman S.M."/>
            <person name="Shimizu K.K."/>
        </authorList>
    </citation>
    <scope>NUCLEOTIDE SEQUENCE</scope>
</reference>
<evidence type="ECO:0000256" key="2">
    <source>
        <dbReference type="ARBA" id="ARBA00022821"/>
    </source>
</evidence>
<feature type="compositionally biased region" description="Basic and acidic residues" evidence="3">
    <location>
        <begin position="631"/>
        <end position="643"/>
    </location>
</feature>
<feature type="domain" description="Disease resistance R13L4/SHOC-2-like LRR" evidence="5">
    <location>
        <begin position="158"/>
        <end position="490"/>
    </location>
</feature>
<comment type="caution">
    <text evidence="6">The sequence shown here is derived from an EMBL/GenBank/DDBJ whole genome shotgun (WGS) entry which is preliminary data.</text>
</comment>
<feature type="compositionally biased region" description="Low complexity" evidence="3">
    <location>
        <begin position="657"/>
        <end position="666"/>
    </location>
</feature>
<evidence type="ECO:0000259" key="4">
    <source>
        <dbReference type="Pfam" id="PF23559"/>
    </source>
</evidence>